<keyword evidence="3" id="KW-1185">Reference proteome</keyword>
<organism evidence="2 3">
    <name type="scientific">Potamilus streckersoni</name>
    <dbReference type="NCBI Taxonomy" id="2493646"/>
    <lineage>
        <taxon>Eukaryota</taxon>
        <taxon>Metazoa</taxon>
        <taxon>Spiralia</taxon>
        <taxon>Lophotrochozoa</taxon>
        <taxon>Mollusca</taxon>
        <taxon>Bivalvia</taxon>
        <taxon>Autobranchia</taxon>
        <taxon>Heteroconchia</taxon>
        <taxon>Palaeoheterodonta</taxon>
        <taxon>Unionida</taxon>
        <taxon>Unionoidea</taxon>
        <taxon>Unionidae</taxon>
        <taxon>Ambleminae</taxon>
        <taxon>Lampsilini</taxon>
        <taxon>Potamilus</taxon>
    </lineage>
</organism>
<dbReference type="AlphaFoldDB" id="A0AAE0TCK0"/>
<evidence type="ECO:0000313" key="2">
    <source>
        <dbReference type="EMBL" id="KAK3607443.1"/>
    </source>
</evidence>
<proteinExistence type="predicted"/>
<reference evidence="2" key="3">
    <citation type="submission" date="2023-05" db="EMBL/GenBank/DDBJ databases">
        <authorList>
            <person name="Smith C.H."/>
        </authorList>
    </citation>
    <scope>NUCLEOTIDE SEQUENCE</scope>
    <source>
        <strain evidence="2">CHS0354</strain>
        <tissue evidence="2">Mantle</tissue>
    </source>
</reference>
<dbReference type="InterPro" id="IPR000159">
    <property type="entry name" value="RA_dom"/>
</dbReference>
<dbReference type="Pfam" id="PF00788">
    <property type="entry name" value="RA"/>
    <property type="match status" value="1"/>
</dbReference>
<reference evidence="2" key="1">
    <citation type="journal article" date="2021" name="Genome Biol. Evol.">
        <title>A High-Quality Reference Genome for a Parasitic Bivalve with Doubly Uniparental Inheritance (Bivalvia: Unionida).</title>
        <authorList>
            <person name="Smith C.H."/>
        </authorList>
    </citation>
    <scope>NUCLEOTIDE SEQUENCE</scope>
    <source>
        <strain evidence="2">CHS0354</strain>
    </source>
</reference>
<sequence>MDKTTRPEMQTISVLVDGRNCYQKMDKTTRPEMQTISVLVDGRNCYQKVTKNTTCGNVIQHLLKDSGLNINNKESYYLSASNNITEQQLSKKIKVLKVAEDLAFGTNRLHFILRKKIHLPMSDVSAMIQKRLGDKSSAKELKFEKVEPVHYAPVRAPKKIRGVKRLCQLVQVQKRHLNKSYDTTKFTKQTKERNTSFLKTSKADINLDQFPNNDIDENMKGLFSFGDTVTTKKMENPSSAFSRSRSVGSSNIDDPMTLKCKFDRNSVDHANDTLDEKLNTIINELRHCTFNTAEYVEEKDILIVEDEDPGSFVNMSSTFRQSVTSPNLRRIRGNEIPIPSCLLENKTMSYLLRSRKRTPMMRQIEAMQLAFDKLTYLQLQEIPGCDNYFSRGTDEALSELISQRKPTFSREEKGCKHFCQHGYVSKSDENLHYDVSDKELDEVIDSTSDVSINSSNHSASSLHVITGNMQSNDRDHSVLSFDSNSRVMSNMQDSQYANDSLRVQTLKKKLVDYSLSDSDISSVAGESA</sequence>
<gene>
    <name evidence="2" type="ORF">CHS0354_015585</name>
</gene>
<comment type="caution">
    <text evidence="2">The sequence shown here is derived from an EMBL/GenBank/DDBJ whole genome shotgun (WGS) entry which is preliminary data.</text>
</comment>
<evidence type="ECO:0000259" key="1">
    <source>
        <dbReference type="Pfam" id="PF00788"/>
    </source>
</evidence>
<dbReference type="EMBL" id="JAEAOA010000968">
    <property type="protein sequence ID" value="KAK3607443.1"/>
    <property type="molecule type" value="Genomic_DNA"/>
</dbReference>
<dbReference type="GO" id="GO:0007165">
    <property type="term" value="P:signal transduction"/>
    <property type="evidence" value="ECO:0007669"/>
    <property type="project" value="InterPro"/>
</dbReference>
<name>A0AAE0TCK0_9BIVA</name>
<reference evidence="2" key="2">
    <citation type="journal article" date="2021" name="Genome Biol. Evol.">
        <title>Developing a high-quality reference genome for a parasitic bivalve with doubly uniparental inheritance (Bivalvia: Unionida).</title>
        <authorList>
            <person name="Smith C.H."/>
        </authorList>
    </citation>
    <scope>NUCLEOTIDE SEQUENCE</scope>
    <source>
        <strain evidence="2">CHS0354</strain>
        <tissue evidence="2">Mantle</tissue>
    </source>
</reference>
<evidence type="ECO:0000313" key="3">
    <source>
        <dbReference type="Proteomes" id="UP001195483"/>
    </source>
</evidence>
<dbReference type="Gene3D" id="3.10.20.90">
    <property type="entry name" value="Phosphatidylinositol 3-kinase Catalytic Subunit, Chain A, domain 1"/>
    <property type="match status" value="1"/>
</dbReference>
<dbReference type="Proteomes" id="UP001195483">
    <property type="component" value="Unassembled WGS sequence"/>
</dbReference>
<protein>
    <recommendedName>
        <fullName evidence="1">Ras-associating domain-containing protein</fullName>
    </recommendedName>
</protein>
<accession>A0AAE0TCK0</accession>
<feature type="domain" description="Ras-associating" evidence="1">
    <location>
        <begin position="47"/>
        <end position="116"/>
    </location>
</feature>